<name>H1D2H0_9FIRM</name>
<dbReference type="NCBIfam" id="TIGR01484">
    <property type="entry name" value="HAD-SF-IIB"/>
    <property type="match status" value="1"/>
</dbReference>
<dbReference type="PANTHER" id="PTHR10000">
    <property type="entry name" value="PHOSPHOSERINE PHOSPHATASE"/>
    <property type="match status" value="1"/>
</dbReference>
<evidence type="ECO:0000313" key="1">
    <source>
        <dbReference type="EMBL" id="EHO62267.1"/>
    </source>
</evidence>
<dbReference type="Pfam" id="PF08282">
    <property type="entry name" value="Hydrolase_3"/>
    <property type="match status" value="1"/>
</dbReference>
<dbReference type="GO" id="GO:0000287">
    <property type="term" value="F:magnesium ion binding"/>
    <property type="evidence" value="ECO:0007669"/>
    <property type="project" value="TreeGrafter"/>
</dbReference>
<dbReference type="Proteomes" id="UP000003277">
    <property type="component" value="Unassembled WGS sequence"/>
</dbReference>
<dbReference type="InterPro" id="IPR023214">
    <property type="entry name" value="HAD_sf"/>
</dbReference>
<gene>
    <name evidence="1" type="ORF">HMPREF9453_01801</name>
</gene>
<dbReference type="SUPFAM" id="SSF56784">
    <property type="entry name" value="HAD-like"/>
    <property type="match status" value="1"/>
</dbReference>
<dbReference type="GO" id="GO:0016791">
    <property type="term" value="F:phosphatase activity"/>
    <property type="evidence" value="ECO:0007669"/>
    <property type="project" value="UniProtKB-ARBA"/>
</dbReference>
<dbReference type="Gene3D" id="3.30.1240.10">
    <property type="match status" value="1"/>
</dbReference>
<dbReference type="Gene3D" id="3.40.50.1000">
    <property type="entry name" value="HAD superfamily/HAD-like"/>
    <property type="match status" value="1"/>
</dbReference>
<dbReference type="EMBL" id="ADLT01000058">
    <property type="protein sequence ID" value="EHO62267.1"/>
    <property type="molecule type" value="Genomic_DNA"/>
</dbReference>
<dbReference type="HOGENOM" id="CLU_044146_7_0_9"/>
<reference evidence="1 2" key="1">
    <citation type="submission" date="2011-11" db="EMBL/GenBank/DDBJ databases">
        <title>The Genome Sequence of Dialister succinatiphilus YIT 11850.</title>
        <authorList>
            <consortium name="The Broad Institute Genome Sequencing Platform"/>
            <person name="Earl A."/>
            <person name="Ward D."/>
            <person name="Feldgarden M."/>
            <person name="Gevers D."/>
            <person name="Morotomi M."/>
            <person name="Young S.K."/>
            <person name="Zeng Q."/>
            <person name="Gargeya S."/>
            <person name="Fitzgerald M."/>
            <person name="Haas B."/>
            <person name="Abouelleil A."/>
            <person name="Alvarado L."/>
            <person name="Arachchi H.M."/>
            <person name="Berlin A."/>
            <person name="Brown A."/>
            <person name="Chapman S.B."/>
            <person name="Dunbar C."/>
            <person name="Gearin G."/>
            <person name="Goldberg J."/>
            <person name="Griggs A."/>
            <person name="Gujja S."/>
            <person name="Heiman D."/>
            <person name="Howarth C."/>
            <person name="Lui A."/>
            <person name="MacDonald P.J.P."/>
            <person name="Montmayeur A."/>
            <person name="Murphy C."/>
            <person name="Neiman D."/>
            <person name="Pearson M."/>
            <person name="Priest M."/>
            <person name="Roberts A."/>
            <person name="Saif S."/>
            <person name="Shea T."/>
            <person name="Sisk P."/>
            <person name="Stolte C."/>
            <person name="Sykes S."/>
            <person name="Wortman J."/>
            <person name="Nusbaum C."/>
            <person name="Birren B."/>
        </authorList>
    </citation>
    <scope>NUCLEOTIDE SEQUENCE [LARGE SCALE GENOMIC DNA]</scope>
    <source>
        <strain evidence="1 2">YIT 11850</strain>
    </source>
</reference>
<dbReference type="PANTHER" id="PTHR10000:SF25">
    <property type="entry name" value="PHOSPHATASE YKRA-RELATED"/>
    <property type="match status" value="1"/>
</dbReference>
<keyword evidence="2" id="KW-1185">Reference proteome</keyword>
<comment type="caution">
    <text evidence="1">The sequence shown here is derived from an EMBL/GenBank/DDBJ whole genome shotgun (WGS) entry which is preliminary data.</text>
</comment>
<dbReference type="AlphaFoldDB" id="H1D2H0"/>
<dbReference type="InterPro" id="IPR036412">
    <property type="entry name" value="HAD-like_sf"/>
</dbReference>
<organism evidence="1 2">
    <name type="scientific">Dialister succinatiphilus YIT 11850</name>
    <dbReference type="NCBI Taxonomy" id="742743"/>
    <lineage>
        <taxon>Bacteria</taxon>
        <taxon>Bacillati</taxon>
        <taxon>Bacillota</taxon>
        <taxon>Negativicutes</taxon>
        <taxon>Veillonellales</taxon>
        <taxon>Veillonellaceae</taxon>
        <taxon>Dialister</taxon>
    </lineage>
</organism>
<dbReference type="OrthoDB" id="9810101at2"/>
<dbReference type="STRING" id="742743.HMPREF9453_01801"/>
<protein>
    <submittedName>
        <fullName evidence="1">Cof-like hydrolase</fullName>
    </submittedName>
</protein>
<dbReference type="eggNOG" id="COG0561">
    <property type="taxonomic scope" value="Bacteria"/>
</dbReference>
<accession>H1D2H0</accession>
<sequence>MKKYFFFDIDGTLTTPLTADYPESTRAAVKELIRRGHFVSLATGRMQADALEVARTLGISALVSDGGNAVTIDGKILYDEGLPLSDCIRTLSDIDEEKHPWAAAPYNKKYRVTRTPLYLEKVKDRYYETEVDPSFDFRKVSAIHKIFVACSKQERDDIPLYTLPHVWFSTDTMLIEPVHKERGIMEIQKRFHISDRDIVVFGDGMNDRSMFRKEWFRIAMGNAKPELKALSSYITDRADEDGIYNACRHFGWI</sequence>
<proteinExistence type="predicted"/>
<evidence type="ECO:0000313" key="2">
    <source>
        <dbReference type="Proteomes" id="UP000003277"/>
    </source>
</evidence>
<dbReference type="GO" id="GO:0005829">
    <property type="term" value="C:cytosol"/>
    <property type="evidence" value="ECO:0007669"/>
    <property type="project" value="TreeGrafter"/>
</dbReference>
<dbReference type="RefSeq" id="WP_008860295.1">
    <property type="nucleotide sequence ID" value="NZ_JH591189.1"/>
</dbReference>
<dbReference type="InterPro" id="IPR006379">
    <property type="entry name" value="HAD-SF_hydro_IIB"/>
</dbReference>
<dbReference type="PATRIC" id="fig|742743.3.peg.1833"/>
<keyword evidence="1" id="KW-0378">Hydrolase</keyword>